<feature type="active site" description="Nucleophile" evidence="9">
    <location>
        <position position="23"/>
    </location>
</feature>
<organism evidence="12 13">
    <name type="scientific">Ectocarpus siliculosus</name>
    <name type="common">Brown alga</name>
    <name type="synonym">Conferva siliculosa</name>
    <dbReference type="NCBI Taxonomy" id="2880"/>
    <lineage>
        <taxon>Eukaryota</taxon>
        <taxon>Sar</taxon>
        <taxon>Stramenopiles</taxon>
        <taxon>Ochrophyta</taxon>
        <taxon>PX clade</taxon>
        <taxon>Phaeophyceae</taxon>
        <taxon>Ectocarpales</taxon>
        <taxon>Ectocarpaceae</taxon>
        <taxon>Ectocarpus</taxon>
    </lineage>
</organism>
<keyword evidence="11" id="KW-0732">Signal</keyword>
<dbReference type="InterPro" id="IPR001353">
    <property type="entry name" value="Proteasome_sua/b"/>
</dbReference>
<evidence type="ECO:0000256" key="8">
    <source>
        <dbReference type="ARBA" id="ARBA00022942"/>
    </source>
</evidence>
<dbReference type="EC" id="3.4.25.1" evidence="3"/>
<keyword evidence="6" id="KW-0888">Threonine protease</keyword>
<dbReference type="FunCoup" id="D8LEH7">
    <property type="interactions" value="452"/>
</dbReference>
<dbReference type="EMBL" id="FN647946">
    <property type="protein sequence ID" value="CBN80220.1"/>
    <property type="molecule type" value="Genomic_DNA"/>
</dbReference>
<dbReference type="OMA" id="ITIMAVQ"/>
<dbReference type="STRING" id="2880.D8LEH7"/>
<dbReference type="Pfam" id="PF00227">
    <property type="entry name" value="Proteasome"/>
    <property type="match status" value="1"/>
</dbReference>
<evidence type="ECO:0000256" key="11">
    <source>
        <dbReference type="SAM" id="SignalP"/>
    </source>
</evidence>
<dbReference type="PANTHER" id="PTHR32194:SF0">
    <property type="entry name" value="ATP-DEPENDENT PROTEASE SUBUNIT HSLV"/>
    <property type="match status" value="1"/>
</dbReference>
<dbReference type="GO" id="GO:0019774">
    <property type="term" value="C:proteasome core complex, beta-subunit complex"/>
    <property type="evidence" value="ECO:0007669"/>
    <property type="project" value="UniProtKB-ARBA"/>
</dbReference>
<dbReference type="eggNOG" id="KOG0174">
    <property type="taxonomic scope" value="Eukaryota"/>
</dbReference>
<feature type="region of interest" description="Disordered" evidence="10">
    <location>
        <begin position="222"/>
        <end position="241"/>
    </location>
</feature>
<protein>
    <recommendedName>
        <fullName evidence="3">proteasome endopeptidase complex</fullName>
        <ecNumber evidence="3">3.4.25.1</ecNumber>
    </recommendedName>
</protein>
<dbReference type="GO" id="GO:0004298">
    <property type="term" value="F:threonine-type endopeptidase activity"/>
    <property type="evidence" value="ECO:0007669"/>
    <property type="project" value="UniProtKB-KW"/>
</dbReference>
<dbReference type="SUPFAM" id="SSF56235">
    <property type="entry name" value="N-terminal nucleophile aminohydrolases (Ntn hydrolases)"/>
    <property type="match status" value="1"/>
</dbReference>
<keyword evidence="5" id="KW-0645">Protease</keyword>
<dbReference type="InterPro" id="IPR000243">
    <property type="entry name" value="Pept_T1A_subB"/>
</dbReference>
<evidence type="ECO:0000256" key="7">
    <source>
        <dbReference type="ARBA" id="ARBA00022801"/>
    </source>
</evidence>
<dbReference type="OrthoDB" id="7854943at2759"/>
<feature type="chain" id="PRO_5003117093" description="proteasome endopeptidase complex" evidence="11">
    <location>
        <begin position="23"/>
        <end position="241"/>
    </location>
</feature>
<dbReference type="Gene3D" id="3.60.20.10">
    <property type="entry name" value="Glutamine Phosphoribosylpyrophosphate, subunit 1, domain 1"/>
    <property type="match status" value="1"/>
</dbReference>
<dbReference type="EMBL" id="FN649736">
    <property type="protein sequence ID" value="CBN80220.1"/>
    <property type="molecule type" value="Genomic_DNA"/>
</dbReference>
<gene>
    <name evidence="12" type="ORF">Esi_0131_0036</name>
</gene>
<accession>D8LEH7</accession>
<feature type="compositionally biased region" description="Basic and acidic residues" evidence="10">
    <location>
        <begin position="228"/>
        <end position="241"/>
    </location>
</feature>
<feature type="signal peptide" evidence="11">
    <location>
        <begin position="1"/>
        <end position="22"/>
    </location>
</feature>
<evidence type="ECO:0000313" key="13">
    <source>
        <dbReference type="Proteomes" id="UP000002630"/>
    </source>
</evidence>
<keyword evidence="8 12" id="KW-0647">Proteasome</keyword>
<comment type="catalytic activity">
    <reaction evidence="1">
        <text>Cleavage of peptide bonds with very broad specificity.</text>
        <dbReference type="EC" id="3.4.25.1"/>
    </reaction>
</comment>
<evidence type="ECO:0000256" key="6">
    <source>
        <dbReference type="ARBA" id="ARBA00022698"/>
    </source>
</evidence>
<keyword evidence="13" id="KW-1185">Reference proteome</keyword>
<reference evidence="12 13" key="1">
    <citation type="journal article" date="2010" name="Nature">
        <title>The Ectocarpus genome and the independent evolution of multicellularity in brown algae.</title>
        <authorList>
            <person name="Cock J.M."/>
            <person name="Sterck L."/>
            <person name="Rouze P."/>
            <person name="Scornet D."/>
            <person name="Allen A.E."/>
            <person name="Amoutzias G."/>
            <person name="Anthouard V."/>
            <person name="Artiguenave F."/>
            <person name="Aury J.M."/>
            <person name="Badger J.H."/>
            <person name="Beszteri B."/>
            <person name="Billiau K."/>
            <person name="Bonnet E."/>
            <person name="Bothwell J.H."/>
            <person name="Bowler C."/>
            <person name="Boyen C."/>
            <person name="Brownlee C."/>
            <person name="Carrano C.J."/>
            <person name="Charrier B."/>
            <person name="Cho G.Y."/>
            <person name="Coelho S.M."/>
            <person name="Collen J."/>
            <person name="Corre E."/>
            <person name="Da Silva C."/>
            <person name="Delage L."/>
            <person name="Delaroque N."/>
            <person name="Dittami S.M."/>
            <person name="Doulbeau S."/>
            <person name="Elias M."/>
            <person name="Farnham G."/>
            <person name="Gachon C.M."/>
            <person name="Gschloessl B."/>
            <person name="Heesch S."/>
            <person name="Jabbari K."/>
            <person name="Jubin C."/>
            <person name="Kawai H."/>
            <person name="Kimura K."/>
            <person name="Kloareg B."/>
            <person name="Kupper F.C."/>
            <person name="Lang D."/>
            <person name="Le Bail A."/>
            <person name="Leblanc C."/>
            <person name="Lerouge P."/>
            <person name="Lohr M."/>
            <person name="Lopez P.J."/>
            <person name="Martens C."/>
            <person name="Maumus F."/>
            <person name="Michel G."/>
            <person name="Miranda-Saavedra D."/>
            <person name="Morales J."/>
            <person name="Moreau H."/>
            <person name="Motomura T."/>
            <person name="Nagasato C."/>
            <person name="Napoli C.A."/>
            <person name="Nelson D.R."/>
            <person name="Nyvall-Collen P."/>
            <person name="Peters A.F."/>
            <person name="Pommier C."/>
            <person name="Potin P."/>
            <person name="Poulain J."/>
            <person name="Quesneville H."/>
            <person name="Read B."/>
            <person name="Rensing S.A."/>
            <person name="Ritter A."/>
            <person name="Rousvoal S."/>
            <person name="Samanta M."/>
            <person name="Samson G."/>
            <person name="Schroeder D.C."/>
            <person name="Segurens B."/>
            <person name="Strittmatter M."/>
            <person name="Tonon T."/>
            <person name="Tregear J.W."/>
            <person name="Valentin K."/>
            <person name="von Dassow P."/>
            <person name="Yamagishi T."/>
            <person name="Van de Peer Y."/>
            <person name="Wincker P."/>
        </authorList>
    </citation>
    <scope>NUCLEOTIDE SEQUENCE [LARGE SCALE GENOMIC DNA]</scope>
    <source>
        <strain evidence="13">Ec32 / CCAP1310/4</strain>
    </source>
</reference>
<keyword evidence="7" id="KW-0378">Hydrolase</keyword>
<dbReference type="InterPro" id="IPR029055">
    <property type="entry name" value="Ntn_hydrolases_N"/>
</dbReference>
<dbReference type="PROSITE" id="PS51476">
    <property type="entry name" value="PROTEASOME_BETA_2"/>
    <property type="match status" value="1"/>
</dbReference>
<dbReference type="MEROPS" id="T01.010"/>
<dbReference type="InParanoid" id="D8LEH7"/>
<evidence type="ECO:0000256" key="9">
    <source>
        <dbReference type="PIRSR" id="PIRSR600243-1"/>
    </source>
</evidence>
<evidence type="ECO:0000256" key="1">
    <source>
        <dbReference type="ARBA" id="ARBA00001198"/>
    </source>
</evidence>
<dbReference type="GO" id="GO:0051603">
    <property type="term" value="P:proteolysis involved in protein catabolic process"/>
    <property type="evidence" value="ECO:0007669"/>
    <property type="project" value="InterPro"/>
</dbReference>
<sequence>MLSAFAAAALALLVAAAGLVDATTLVAARFDGGVVIGADSRTSQGSFVANSGTDKITPVSPGVFLARSGSSADTQFVAGVIEAKLEAYRTEFGRYPTVRAAATATRNLCYANKDQLSAGIICAGWDSREGGSVFSVPQGGSLLEQPFAVSGSGAVYALGYCDDNLRPGLGRDECVSHVRTALEMAVRRDGASGGVIRLCVVSADGVERWTVVPGMTAAAAAGVGEEEEGRREARRASDGGG</sequence>
<name>D8LEH7_ECTSI</name>
<evidence type="ECO:0000256" key="3">
    <source>
        <dbReference type="ARBA" id="ARBA00012039"/>
    </source>
</evidence>
<evidence type="ECO:0000313" key="12">
    <source>
        <dbReference type="EMBL" id="CBN80220.1"/>
    </source>
</evidence>
<dbReference type="GO" id="GO:0005737">
    <property type="term" value="C:cytoplasm"/>
    <property type="evidence" value="ECO:0007669"/>
    <property type="project" value="TreeGrafter"/>
</dbReference>
<comment type="subcellular location">
    <subcellularLocation>
        <location evidence="2">Nucleus</location>
    </subcellularLocation>
</comment>
<evidence type="ECO:0000256" key="2">
    <source>
        <dbReference type="ARBA" id="ARBA00004123"/>
    </source>
</evidence>
<dbReference type="PANTHER" id="PTHR32194">
    <property type="entry name" value="METALLOPROTEASE TLDD"/>
    <property type="match status" value="1"/>
</dbReference>
<dbReference type="PRINTS" id="PR00141">
    <property type="entry name" value="PROTEASOME"/>
</dbReference>
<evidence type="ECO:0000256" key="10">
    <source>
        <dbReference type="SAM" id="MobiDB-lite"/>
    </source>
</evidence>
<dbReference type="GO" id="GO:0005634">
    <property type="term" value="C:nucleus"/>
    <property type="evidence" value="ECO:0007669"/>
    <property type="project" value="UniProtKB-SubCell"/>
</dbReference>
<evidence type="ECO:0000256" key="5">
    <source>
        <dbReference type="ARBA" id="ARBA00022670"/>
    </source>
</evidence>
<keyword evidence="4" id="KW-0963">Cytoplasm</keyword>
<evidence type="ECO:0000256" key="4">
    <source>
        <dbReference type="ARBA" id="ARBA00022490"/>
    </source>
</evidence>
<dbReference type="Proteomes" id="UP000002630">
    <property type="component" value="Linkage Group LG11"/>
</dbReference>
<proteinExistence type="predicted"/>
<dbReference type="InterPro" id="IPR023333">
    <property type="entry name" value="Proteasome_suB-type"/>
</dbReference>
<dbReference type="AlphaFoldDB" id="D8LEH7"/>